<sequence length="420" mass="49462">ENKKLHKILSIKESVQYFSHSDFLQLSYTCKYINELLREKIRSNLVFIANDKITLNNDSFMDFIKKWKNYINLNQKAITSLHGDFKHKNYSNTLKFHLLFNLNVLNLENIREINVVHFNKIIYKLKKLKILSLKHVKMYMKETENDDLIHFQLPSTLAELTIIDLDTRLSFSDEVHDSIYQSSDFETICKGILIAHGSSLSNLKHLRFGKPNARVILFDCILELASNLQTLTVFDSSSIDYNLARIKKLTKIKAMKVNSSDAQFNIANFRKYIPKKITELSIGYDYETNLWPSSPIISYGFKDLQKLSIQYNPNSNFMETLVKGLIRLKHLIIVGKPYNKDIDKLNFQNNSIQELNLIHFQYSTLNFKVFNQWKGLKKITIDLKTSMNNYYIYFELCEMLNNWKYCTFPNSVQFWNLNKN</sequence>
<proteinExistence type="predicted"/>
<gene>
    <name evidence="1" type="ORF">CONCODRAFT_125851</name>
</gene>
<name>A0A137NV00_CONC2</name>
<dbReference type="SUPFAM" id="SSF52047">
    <property type="entry name" value="RNI-like"/>
    <property type="match status" value="1"/>
</dbReference>
<dbReference type="Gene3D" id="3.80.10.10">
    <property type="entry name" value="Ribonuclease Inhibitor"/>
    <property type="match status" value="1"/>
</dbReference>
<protein>
    <recommendedName>
        <fullName evidence="3">F-box domain-containing protein</fullName>
    </recommendedName>
</protein>
<keyword evidence="2" id="KW-1185">Reference proteome</keyword>
<accession>A0A137NV00</accession>
<dbReference type="InterPro" id="IPR032675">
    <property type="entry name" value="LRR_dom_sf"/>
</dbReference>
<dbReference type="EMBL" id="KQ964705">
    <property type="protein sequence ID" value="KXN66610.1"/>
    <property type="molecule type" value="Genomic_DNA"/>
</dbReference>
<evidence type="ECO:0008006" key="3">
    <source>
        <dbReference type="Google" id="ProtNLM"/>
    </source>
</evidence>
<evidence type="ECO:0000313" key="2">
    <source>
        <dbReference type="Proteomes" id="UP000070444"/>
    </source>
</evidence>
<reference evidence="1 2" key="1">
    <citation type="journal article" date="2015" name="Genome Biol. Evol.">
        <title>Phylogenomic analyses indicate that early fungi evolved digesting cell walls of algal ancestors of land plants.</title>
        <authorList>
            <person name="Chang Y."/>
            <person name="Wang S."/>
            <person name="Sekimoto S."/>
            <person name="Aerts A.L."/>
            <person name="Choi C."/>
            <person name="Clum A."/>
            <person name="LaButti K.M."/>
            <person name="Lindquist E.A."/>
            <person name="Yee Ngan C."/>
            <person name="Ohm R.A."/>
            <person name="Salamov A.A."/>
            <person name="Grigoriev I.V."/>
            <person name="Spatafora J.W."/>
            <person name="Berbee M.L."/>
        </authorList>
    </citation>
    <scope>NUCLEOTIDE SEQUENCE [LARGE SCALE GENOMIC DNA]</scope>
    <source>
        <strain evidence="1 2">NRRL 28638</strain>
    </source>
</reference>
<organism evidence="1 2">
    <name type="scientific">Conidiobolus coronatus (strain ATCC 28846 / CBS 209.66 / NRRL 28638)</name>
    <name type="common">Delacroixia coronata</name>
    <dbReference type="NCBI Taxonomy" id="796925"/>
    <lineage>
        <taxon>Eukaryota</taxon>
        <taxon>Fungi</taxon>
        <taxon>Fungi incertae sedis</taxon>
        <taxon>Zoopagomycota</taxon>
        <taxon>Entomophthoromycotina</taxon>
        <taxon>Entomophthoromycetes</taxon>
        <taxon>Entomophthorales</taxon>
        <taxon>Ancylistaceae</taxon>
        <taxon>Conidiobolus</taxon>
    </lineage>
</organism>
<dbReference type="AlphaFoldDB" id="A0A137NV00"/>
<dbReference type="Proteomes" id="UP000070444">
    <property type="component" value="Unassembled WGS sequence"/>
</dbReference>
<feature type="non-terminal residue" evidence="1">
    <location>
        <position position="1"/>
    </location>
</feature>
<evidence type="ECO:0000313" key="1">
    <source>
        <dbReference type="EMBL" id="KXN66610.1"/>
    </source>
</evidence>